<keyword evidence="3" id="KW-1185">Reference proteome</keyword>
<proteinExistence type="predicted"/>
<feature type="transmembrane region" description="Helical" evidence="1">
    <location>
        <begin position="240"/>
        <end position="265"/>
    </location>
</feature>
<protein>
    <submittedName>
        <fullName evidence="2">Uncharacterized protein</fullName>
    </submittedName>
</protein>
<name>A0A8W8JE45_MAGGI</name>
<dbReference type="AlphaFoldDB" id="A0A8W8JE45"/>
<evidence type="ECO:0000313" key="2">
    <source>
        <dbReference type="EnsemblMetazoa" id="G18547.2:cds"/>
    </source>
</evidence>
<keyword evidence="1" id="KW-0812">Transmembrane</keyword>
<evidence type="ECO:0000313" key="3">
    <source>
        <dbReference type="Proteomes" id="UP000005408"/>
    </source>
</evidence>
<keyword evidence="1" id="KW-0472">Membrane</keyword>
<organism evidence="2 3">
    <name type="scientific">Magallana gigas</name>
    <name type="common">Pacific oyster</name>
    <name type="synonym">Crassostrea gigas</name>
    <dbReference type="NCBI Taxonomy" id="29159"/>
    <lineage>
        <taxon>Eukaryota</taxon>
        <taxon>Metazoa</taxon>
        <taxon>Spiralia</taxon>
        <taxon>Lophotrochozoa</taxon>
        <taxon>Mollusca</taxon>
        <taxon>Bivalvia</taxon>
        <taxon>Autobranchia</taxon>
        <taxon>Pteriomorphia</taxon>
        <taxon>Ostreida</taxon>
        <taxon>Ostreoidea</taxon>
        <taxon>Ostreidae</taxon>
        <taxon>Magallana</taxon>
    </lineage>
</organism>
<keyword evidence="1" id="KW-1133">Transmembrane helix</keyword>
<reference evidence="2" key="1">
    <citation type="submission" date="2022-08" db="UniProtKB">
        <authorList>
            <consortium name="EnsemblMetazoa"/>
        </authorList>
    </citation>
    <scope>IDENTIFICATION</scope>
    <source>
        <strain evidence="2">05x7-T-G4-1.051#20</strain>
    </source>
</reference>
<dbReference type="Gene3D" id="2.170.300.10">
    <property type="entry name" value="Tie2 ligand-binding domain superfamily"/>
    <property type="match status" value="1"/>
</dbReference>
<dbReference type="EnsemblMetazoa" id="G18547.2">
    <property type="protein sequence ID" value="G18547.2:cds"/>
    <property type="gene ID" value="G18547"/>
</dbReference>
<sequence>MENSACRHPRSCTEFSDRHKNSCKACTPGCIGPNCTIICLYPGYGVSCQSECKCVEEQCNPITGCGSVTVTTTDIYKQGFTNVSILKILYVPYANVTTNEEILYHKSTWTVYLCYVLSAKYIYFLKGQHPPTCCEGNTFGSNNENCTACLAGFQGPKCDTACRSPSYGKGCQSRCNCDAPQCHHITGCKITTEGLAVYGVSSSLKMQTFEIPKDSNVSDQPMEGTQCHAFLWTCMNQRNIAMLICFCVFGTLIFGIIGISVLVIAKQNIS</sequence>
<evidence type="ECO:0000256" key="1">
    <source>
        <dbReference type="SAM" id="Phobius"/>
    </source>
</evidence>
<dbReference type="Proteomes" id="UP000005408">
    <property type="component" value="Unassembled WGS sequence"/>
</dbReference>
<accession>A0A8W8JE45</accession>